<evidence type="ECO:0000256" key="13">
    <source>
        <dbReference type="ARBA" id="ARBA00022771"/>
    </source>
</evidence>
<comment type="similarity">
    <text evidence="3 20">Belongs to the protein kinase superfamily. AGC Ser/Thr protein kinase family. PKC subfamily.</text>
</comment>
<dbReference type="AlphaFoldDB" id="A0A671MLU8"/>
<feature type="domain" description="Protein kinase" evidence="25">
    <location>
        <begin position="317"/>
        <end position="571"/>
    </location>
</feature>
<evidence type="ECO:0000256" key="15">
    <source>
        <dbReference type="ARBA" id="ARBA00022833"/>
    </source>
</evidence>
<reference evidence="28" key="2">
    <citation type="submission" date="2025-09" db="UniProtKB">
        <authorList>
            <consortium name="Ensembl"/>
        </authorList>
    </citation>
    <scope>IDENTIFICATION</scope>
</reference>
<dbReference type="SUPFAM" id="SSF57889">
    <property type="entry name" value="Cysteine-rich domain"/>
    <property type="match status" value="2"/>
</dbReference>
<dbReference type="SUPFAM" id="SSF49562">
    <property type="entry name" value="C2 domain (Calcium/lipid-binding domain, CaLB)"/>
    <property type="match status" value="1"/>
</dbReference>
<dbReference type="PROSITE" id="PS00479">
    <property type="entry name" value="ZF_DAG_PE_1"/>
    <property type="match status" value="1"/>
</dbReference>
<dbReference type="InterPro" id="IPR008271">
    <property type="entry name" value="Ser/Thr_kinase_AS"/>
</dbReference>
<evidence type="ECO:0000259" key="25">
    <source>
        <dbReference type="PROSITE" id="PS50011"/>
    </source>
</evidence>
<dbReference type="FunFam" id="2.60.40.150:FF:000049">
    <property type="entry name" value="Protein kinase C delta type"/>
    <property type="match status" value="1"/>
</dbReference>
<feature type="binding site" evidence="22">
    <location>
        <position position="346"/>
    </location>
    <ligand>
        <name>ATP</name>
        <dbReference type="ChEBI" id="CHEBI:30616"/>
    </ligand>
</feature>
<protein>
    <recommendedName>
        <fullName evidence="4 20">Protein kinase C</fullName>
        <ecNumber evidence="4 20">2.7.11.13</ecNumber>
    </recommendedName>
</protein>
<dbReference type="Proteomes" id="UP000472260">
    <property type="component" value="Unassembled WGS sequence"/>
</dbReference>
<evidence type="ECO:0000256" key="8">
    <source>
        <dbReference type="ARBA" id="ARBA00022553"/>
    </source>
</evidence>
<dbReference type="InterPro" id="IPR014376">
    <property type="entry name" value="Prot_kin_PKC_delta"/>
</dbReference>
<gene>
    <name evidence="28" type="primary">LOC107667398</name>
</gene>
<dbReference type="Pfam" id="PF00433">
    <property type="entry name" value="Pkinase_C"/>
    <property type="match status" value="1"/>
</dbReference>
<evidence type="ECO:0000256" key="16">
    <source>
        <dbReference type="ARBA" id="ARBA00022840"/>
    </source>
</evidence>
<evidence type="ECO:0000313" key="28">
    <source>
        <dbReference type="Ensembl" id="ENSSANP00000032818.1"/>
    </source>
</evidence>
<comment type="subcellular location">
    <subcellularLocation>
        <location evidence="1">Cell membrane</location>
        <topology evidence="1">Peripheral membrane protein</topology>
    </subcellularLocation>
    <subcellularLocation>
        <location evidence="2">Cytoplasm</location>
    </subcellularLocation>
</comment>
<dbReference type="SMART" id="SM00220">
    <property type="entry name" value="S_TKc"/>
    <property type="match status" value="1"/>
</dbReference>
<dbReference type="InterPro" id="IPR017892">
    <property type="entry name" value="Pkinase_C"/>
</dbReference>
<name>A0A671MLU8_9TELE</name>
<proteinExistence type="inferred from homology"/>
<dbReference type="Pfam" id="PF00069">
    <property type="entry name" value="Pkinase"/>
    <property type="match status" value="1"/>
</dbReference>
<dbReference type="GO" id="GO:0004697">
    <property type="term" value="F:diacylglycerol-dependent serine/threonine kinase activity"/>
    <property type="evidence" value="ECO:0007669"/>
    <property type="project" value="UniProtKB-EC"/>
</dbReference>
<dbReference type="SMART" id="SM00133">
    <property type="entry name" value="S_TK_X"/>
    <property type="match status" value="1"/>
</dbReference>
<evidence type="ECO:0000259" key="24">
    <source>
        <dbReference type="PROSITE" id="PS50004"/>
    </source>
</evidence>
<dbReference type="PROSITE" id="PS50011">
    <property type="entry name" value="PROTEIN_KINASE_DOM"/>
    <property type="match status" value="1"/>
</dbReference>
<dbReference type="Pfam" id="PF00130">
    <property type="entry name" value="C1_1"/>
    <property type="match status" value="2"/>
</dbReference>
<evidence type="ECO:0000259" key="26">
    <source>
        <dbReference type="PROSITE" id="PS50081"/>
    </source>
</evidence>
<dbReference type="Gene3D" id="3.30.200.20">
    <property type="entry name" value="Phosphorylase Kinase, domain 1"/>
    <property type="match status" value="1"/>
</dbReference>
<evidence type="ECO:0000256" key="5">
    <source>
        <dbReference type="ARBA" id="ARBA00022475"/>
    </source>
</evidence>
<feature type="domain" description="Phorbol-ester/DAG-type" evidence="26">
    <location>
        <begin position="150"/>
        <end position="200"/>
    </location>
</feature>
<keyword evidence="15" id="KW-0862">Zinc</keyword>
<evidence type="ECO:0000256" key="14">
    <source>
        <dbReference type="ARBA" id="ARBA00022777"/>
    </source>
</evidence>
<dbReference type="PROSITE" id="PS50081">
    <property type="entry name" value="ZF_DAG_PE_2"/>
    <property type="match status" value="2"/>
</dbReference>
<evidence type="ECO:0000256" key="2">
    <source>
        <dbReference type="ARBA" id="ARBA00004496"/>
    </source>
</evidence>
<dbReference type="InterPro" id="IPR000719">
    <property type="entry name" value="Prot_kinase_dom"/>
</dbReference>
<evidence type="ECO:0000256" key="12">
    <source>
        <dbReference type="ARBA" id="ARBA00022741"/>
    </source>
</evidence>
<dbReference type="InterPro" id="IPR000008">
    <property type="entry name" value="C2_dom"/>
</dbReference>
<keyword evidence="8" id="KW-0597">Phosphoprotein</keyword>
<dbReference type="Gene3D" id="2.60.40.150">
    <property type="entry name" value="C2 domain"/>
    <property type="match status" value="1"/>
</dbReference>
<keyword evidence="17" id="KW-0472">Membrane</keyword>
<keyword evidence="7 20" id="KW-0723">Serine/threonine-protein kinase</keyword>
<reference evidence="28" key="1">
    <citation type="submission" date="2025-08" db="UniProtKB">
        <authorList>
            <consortium name="Ensembl"/>
        </authorList>
    </citation>
    <scope>IDENTIFICATION</scope>
</reference>
<dbReference type="FunFam" id="3.30.60.20:FF:000003">
    <property type="entry name" value="Protein kinase C delta"/>
    <property type="match status" value="1"/>
</dbReference>
<keyword evidence="11" id="KW-0677">Repeat</keyword>
<keyword evidence="29" id="KW-1185">Reference proteome</keyword>
<feature type="domain" description="C2" evidence="24">
    <location>
        <begin position="1"/>
        <end position="104"/>
    </location>
</feature>
<evidence type="ECO:0000259" key="27">
    <source>
        <dbReference type="PROSITE" id="PS51285"/>
    </source>
</evidence>
<dbReference type="PROSITE" id="PS50004">
    <property type="entry name" value="C2"/>
    <property type="match status" value="1"/>
</dbReference>
<dbReference type="InterPro" id="IPR011009">
    <property type="entry name" value="Kinase-like_dom_sf"/>
</dbReference>
<evidence type="ECO:0000256" key="7">
    <source>
        <dbReference type="ARBA" id="ARBA00022527"/>
    </source>
</evidence>
<dbReference type="GO" id="GO:0008270">
    <property type="term" value="F:zinc ion binding"/>
    <property type="evidence" value="ECO:0007669"/>
    <property type="project" value="UniProtKB-KW"/>
</dbReference>
<comment type="catalytic activity">
    <reaction evidence="18 20">
        <text>L-threonyl-[protein] + ATP = O-phospho-L-threonyl-[protein] + ADP + H(+)</text>
        <dbReference type="Rhea" id="RHEA:46608"/>
        <dbReference type="Rhea" id="RHEA-COMP:11060"/>
        <dbReference type="Rhea" id="RHEA-COMP:11605"/>
        <dbReference type="ChEBI" id="CHEBI:15378"/>
        <dbReference type="ChEBI" id="CHEBI:30013"/>
        <dbReference type="ChEBI" id="CHEBI:30616"/>
        <dbReference type="ChEBI" id="CHEBI:61977"/>
        <dbReference type="ChEBI" id="CHEBI:456216"/>
        <dbReference type="EC" id="2.7.11.13"/>
    </reaction>
</comment>
<evidence type="ECO:0000256" key="10">
    <source>
        <dbReference type="ARBA" id="ARBA00022723"/>
    </source>
</evidence>
<feature type="domain" description="Phorbol-ester/DAG-type" evidence="26">
    <location>
        <begin position="222"/>
        <end position="272"/>
    </location>
</feature>
<dbReference type="InterPro" id="IPR035892">
    <property type="entry name" value="C2_domain_sf"/>
</dbReference>
<dbReference type="SMART" id="SM00109">
    <property type="entry name" value="C1"/>
    <property type="match status" value="2"/>
</dbReference>
<dbReference type="Gene3D" id="3.30.60.20">
    <property type="match status" value="2"/>
</dbReference>
<dbReference type="PROSITE" id="PS00108">
    <property type="entry name" value="PROTEIN_KINASE_ST"/>
    <property type="match status" value="1"/>
</dbReference>
<evidence type="ECO:0000256" key="23">
    <source>
        <dbReference type="SAM" id="MobiDB-lite"/>
    </source>
</evidence>
<dbReference type="GO" id="GO:0005524">
    <property type="term" value="F:ATP binding"/>
    <property type="evidence" value="ECO:0007669"/>
    <property type="project" value="UniProtKB-KW"/>
</dbReference>
<keyword evidence="13" id="KW-0863">Zinc-finger</keyword>
<dbReference type="PIRSF" id="PIRSF000551">
    <property type="entry name" value="PKC_delta"/>
    <property type="match status" value="1"/>
</dbReference>
<feature type="domain" description="AGC-kinase C-terminal" evidence="27">
    <location>
        <begin position="572"/>
        <end position="643"/>
    </location>
</feature>
<dbReference type="InterPro" id="IPR000961">
    <property type="entry name" value="AGC-kinase_C"/>
</dbReference>
<dbReference type="FunFam" id="1.10.510.10:FF:000150">
    <property type="entry name" value="Protein kinase C, theta"/>
    <property type="match status" value="1"/>
</dbReference>
<evidence type="ECO:0000256" key="21">
    <source>
        <dbReference type="PIRSR" id="PIRSR000551-50"/>
    </source>
</evidence>
<feature type="region of interest" description="Disordered" evidence="23">
    <location>
        <begin position="286"/>
        <end position="322"/>
    </location>
</feature>
<sequence>MAPFLRITFNAYDLGTFSPVAEAPFCAVKMKEALSTERGKTLIQKKPTMYPAWRSTFDAHIYEGRVIQILLMRTAEEPLAEVTVGVSVLAERCKKANGRAEFWVCDDMVMCIHLYECQYCRQSVVSEEEAPTLNRRRGAIKQAKIHFIKNHEFIATFFRQPTFCSVCRDFVWGLNKQGYKCRQCNAAIHKKCIDKIIGRCTGTAANSRDTMFQKERFKIDMPHRFKTYNYMSPTFCDHCGSLLWGLVKQGLKCEDCSMNVHHKCQTKVANLCGINQKLLAEALTQVSSRPESNSQSNSQDLGFESSSPLSNHPPNTVTHTNTHSSSSCCQVLLAELKGTSEWFAVKALKKDVVLMDDDVECTMVEKRVLALAWENPFLTHIYSTFQTKEHLFFVMEYLNGGDLMFHIQEKGRFDLYRATFYAAEIVCGLQFLHSKGIIYRDLKLDNVMLDGEGHIKIADFGMCKENVFGDNRATTFCGTPDYIAPEILLGQQYAFSVDWWSLGVLVYEMLIGQSPFHGDDEDELFESIRMDTPHYPRWITVDTRDMLERLFERDPSCRLGIVGNIRGHLFFKTVNWSALERREVEPPFKPKVKAPNDCSNFDREFLSEKPRLSHCEKGLIDSMDQRAFAGFSFINPRMEHLLQK</sequence>
<dbReference type="InterPro" id="IPR002219">
    <property type="entry name" value="PKC_DAG/PE"/>
</dbReference>
<evidence type="ECO:0000256" key="11">
    <source>
        <dbReference type="ARBA" id="ARBA00022737"/>
    </source>
</evidence>
<dbReference type="FunFam" id="3.30.200.20:FF:000103">
    <property type="entry name" value="Protein kinase C"/>
    <property type="match status" value="1"/>
</dbReference>
<feature type="compositionally biased region" description="Low complexity" evidence="23">
    <location>
        <begin position="310"/>
        <end position="322"/>
    </location>
</feature>
<dbReference type="CDD" id="cd20837">
    <property type="entry name" value="C1_nPKC_theta-like_rpt2"/>
    <property type="match status" value="1"/>
</dbReference>
<dbReference type="SUPFAM" id="SSF56112">
    <property type="entry name" value="Protein kinase-like (PK-like)"/>
    <property type="match status" value="1"/>
</dbReference>
<evidence type="ECO:0000256" key="20">
    <source>
        <dbReference type="PIRNR" id="PIRNR000551"/>
    </source>
</evidence>
<evidence type="ECO:0000256" key="17">
    <source>
        <dbReference type="ARBA" id="ARBA00023136"/>
    </source>
</evidence>
<organism evidence="28 29">
    <name type="scientific">Sinocyclocheilus anshuiensis</name>
    <dbReference type="NCBI Taxonomy" id="1608454"/>
    <lineage>
        <taxon>Eukaryota</taxon>
        <taxon>Metazoa</taxon>
        <taxon>Chordata</taxon>
        <taxon>Craniata</taxon>
        <taxon>Vertebrata</taxon>
        <taxon>Euteleostomi</taxon>
        <taxon>Actinopterygii</taxon>
        <taxon>Neopterygii</taxon>
        <taxon>Teleostei</taxon>
        <taxon>Ostariophysi</taxon>
        <taxon>Cypriniformes</taxon>
        <taxon>Cyprinidae</taxon>
        <taxon>Cyprininae</taxon>
        <taxon>Sinocyclocheilus</taxon>
    </lineage>
</organism>
<evidence type="ECO:0000256" key="18">
    <source>
        <dbReference type="ARBA" id="ARBA00047272"/>
    </source>
</evidence>
<keyword evidence="6" id="KW-0963">Cytoplasm</keyword>
<dbReference type="Ensembl" id="ENSSANT00000034923.1">
    <property type="protein sequence ID" value="ENSSANP00000032818.1"/>
    <property type="gene ID" value="ENSSANG00000015637.1"/>
</dbReference>
<dbReference type="GO" id="GO:0005737">
    <property type="term" value="C:cytoplasm"/>
    <property type="evidence" value="ECO:0007669"/>
    <property type="project" value="UniProtKB-SubCell"/>
</dbReference>
<evidence type="ECO:0000313" key="29">
    <source>
        <dbReference type="Proteomes" id="UP000472260"/>
    </source>
</evidence>
<dbReference type="Pfam" id="PF21494">
    <property type="entry name" value="PKC_C2"/>
    <property type="match status" value="1"/>
</dbReference>
<dbReference type="InterPro" id="IPR046349">
    <property type="entry name" value="C1-like_sf"/>
</dbReference>
<evidence type="ECO:0000256" key="3">
    <source>
        <dbReference type="ARBA" id="ARBA00005490"/>
    </source>
</evidence>
<evidence type="ECO:0000256" key="1">
    <source>
        <dbReference type="ARBA" id="ARBA00004202"/>
    </source>
</evidence>
<keyword evidence="10" id="KW-0479">Metal-binding</keyword>
<feature type="active site" description="Proton acceptor" evidence="21">
    <location>
        <position position="441"/>
    </location>
</feature>
<keyword evidence="5" id="KW-1003">Cell membrane</keyword>
<dbReference type="CDD" id="cd20834">
    <property type="entry name" value="C1_nPKC_theta-like_rpt1"/>
    <property type="match status" value="1"/>
</dbReference>
<keyword evidence="9 20" id="KW-0808">Transferase</keyword>
<accession>A0A671MLU8</accession>
<evidence type="ECO:0000256" key="9">
    <source>
        <dbReference type="ARBA" id="ARBA00022679"/>
    </source>
</evidence>
<dbReference type="InterPro" id="IPR020454">
    <property type="entry name" value="DAG/PE-bd"/>
</dbReference>
<evidence type="ECO:0000256" key="4">
    <source>
        <dbReference type="ARBA" id="ARBA00012429"/>
    </source>
</evidence>
<dbReference type="PANTHER" id="PTHR24351">
    <property type="entry name" value="RIBOSOMAL PROTEIN S6 KINASE"/>
    <property type="match status" value="1"/>
</dbReference>
<dbReference type="GO" id="GO:0005886">
    <property type="term" value="C:plasma membrane"/>
    <property type="evidence" value="ECO:0007669"/>
    <property type="project" value="UniProtKB-SubCell"/>
</dbReference>
<keyword evidence="14 20" id="KW-0418">Kinase</keyword>
<evidence type="ECO:0000256" key="19">
    <source>
        <dbReference type="ARBA" id="ARBA00047470"/>
    </source>
</evidence>
<dbReference type="GO" id="GO:0007165">
    <property type="term" value="P:signal transduction"/>
    <property type="evidence" value="ECO:0007669"/>
    <property type="project" value="UniProtKB-ARBA"/>
</dbReference>
<keyword evidence="12 20" id="KW-0547">Nucleotide-binding</keyword>
<evidence type="ECO:0000256" key="22">
    <source>
        <dbReference type="PIRSR" id="PIRSR000551-51"/>
    </source>
</evidence>
<dbReference type="Gene3D" id="1.10.510.10">
    <property type="entry name" value="Transferase(Phosphotransferase) domain 1"/>
    <property type="match status" value="1"/>
</dbReference>
<dbReference type="FunFam" id="3.30.60.20:FF:000008">
    <property type="entry name" value="Protein kinase C theta"/>
    <property type="match status" value="1"/>
</dbReference>
<keyword evidence="16 20" id="KW-0067">ATP-binding</keyword>
<evidence type="ECO:0000256" key="6">
    <source>
        <dbReference type="ARBA" id="ARBA00022490"/>
    </source>
</evidence>
<comment type="catalytic activity">
    <reaction evidence="19">
        <text>L-seryl-[protein] + ATP = O-phospho-L-seryl-[protein] + ADP + H(+)</text>
        <dbReference type="Rhea" id="RHEA:17989"/>
        <dbReference type="Rhea" id="RHEA-COMP:9863"/>
        <dbReference type="Rhea" id="RHEA-COMP:11604"/>
        <dbReference type="ChEBI" id="CHEBI:15378"/>
        <dbReference type="ChEBI" id="CHEBI:29999"/>
        <dbReference type="ChEBI" id="CHEBI:30616"/>
        <dbReference type="ChEBI" id="CHEBI:83421"/>
        <dbReference type="ChEBI" id="CHEBI:456216"/>
        <dbReference type="EC" id="2.7.11.13"/>
    </reaction>
</comment>
<dbReference type="PROSITE" id="PS51285">
    <property type="entry name" value="AGC_KINASE_CTER"/>
    <property type="match status" value="1"/>
</dbReference>
<dbReference type="EC" id="2.7.11.13" evidence="4 20"/>
<dbReference type="PRINTS" id="PR00008">
    <property type="entry name" value="DAGPEDOMAIN"/>
</dbReference>